<dbReference type="PANTHER" id="PTHR43000">
    <property type="entry name" value="DTDP-D-GLUCOSE 4,6-DEHYDRATASE-RELATED"/>
    <property type="match status" value="1"/>
</dbReference>
<dbReference type="AlphaFoldDB" id="A0A7C4KH77"/>
<dbReference type="InterPro" id="IPR001509">
    <property type="entry name" value="Epimerase_deHydtase"/>
</dbReference>
<dbReference type="SUPFAM" id="SSF51735">
    <property type="entry name" value="NAD(P)-binding Rossmann-fold domains"/>
    <property type="match status" value="1"/>
</dbReference>
<protein>
    <submittedName>
        <fullName evidence="3">NAD-dependent epimerase/dehydratase family protein</fullName>
    </submittedName>
</protein>
<proteinExistence type="inferred from homology"/>
<organism evidence="3">
    <name type="scientific">Anaerolinea thermolimosa</name>
    <dbReference type="NCBI Taxonomy" id="229919"/>
    <lineage>
        <taxon>Bacteria</taxon>
        <taxon>Bacillati</taxon>
        <taxon>Chloroflexota</taxon>
        <taxon>Anaerolineae</taxon>
        <taxon>Anaerolineales</taxon>
        <taxon>Anaerolineaceae</taxon>
        <taxon>Anaerolinea</taxon>
    </lineage>
</organism>
<dbReference type="EMBL" id="DSYK01000293">
    <property type="protein sequence ID" value="HGS21356.1"/>
    <property type="molecule type" value="Genomic_DNA"/>
</dbReference>
<sequence length="334" mass="37658">MKILIIGGTGLISVSITKDLLDRGEDVTLYNRGKSTLPLDPRAKVIHGDRTDYPAFEAQMREAGLFDVVIDMVGYLPEDGSGVIRSFSGRVGHFIFCSTVDVYRKPAFRYPYTEGEPYGGLNAYSRNKVILEKMLREAESKGAFPLTIIRPAYTYGESRGPVHPAGGSTTFLDRIMKGKPVIIHGDGSSFWVACHRDDVARAFVAAAGQPRTFGRSYHVTGEEWMTWDIYTQRIAEAVGAPEPKIVHIPTDVLMKIDPQRYAVVGENFQFNNLFDNTAARTDLEFRYTIPWKEGVRRMVAWLEANQRLENSDLDPYEDRLIEWWQVQGRGAQPV</sequence>
<comment type="caution">
    <text evidence="3">The sequence shown here is derived from an EMBL/GenBank/DDBJ whole genome shotgun (WGS) entry which is preliminary data.</text>
</comment>
<comment type="similarity">
    <text evidence="1">Belongs to the NAD(P)-dependent epimerase/dehydratase family.</text>
</comment>
<gene>
    <name evidence="3" type="ORF">ENT37_05760</name>
</gene>
<feature type="domain" description="NAD-dependent epimerase/dehydratase" evidence="2">
    <location>
        <begin position="90"/>
        <end position="213"/>
    </location>
</feature>
<accession>A0A7C4KH77</accession>
<reference evidence="3" key="1">
    <citation type="journal article" date="2020" name="mSystems">
        <title>Genome- and Community-Level Interaction Insights into Carbon Utilization and Element Cycling Functions of Hydrothermarchaeota in Hydrothermal Sediment.</title>
        <authorList>
            <person name="Zhou Z."/>
            <person name="Liu Y."/>
            <person name="Xu W."/>
            <person name="Pan J."/>
            <person name="Luo Z.H."/>
            <person name="Li M."/>
        </authorList>
    </citation>
    <scope>NUCLEOTIDE SEQUENCE [LARGE SCALE GENOMIC DNA]</scope>
    <source>
        <strain evidence="3">SpSt-573</strain>
    </source>
</reference>
<dbReference type="Pfam" id="PF01370">
    <property type="entry name" value="Epimerase"/>
    <property type="match status" value="1"/>
</dbReference>
<evidence type="ECO:0000259" key="2">
    <source>
        <dbReference type="Pfam" id="PF01370"/>
    </source>
</evidence>
<dbReference type="InterPro" id="IPR036291">
    <property type="entry name" value="NAD(P)-bd_dom_sf"/>
</dbReference>
<evidence type="ECO:0000256" key="1">
    <source>
        <dbReference type="ARBA" id="ARBA00007637"/>
    </source>
</evidence>
<dbReference type="Gene3D" id="3.40.50.720">
    <property type="entry name" value="NAD(P)-binding Rossmann-like Domain"/>
    <property type="match status" value="1"/>
</dbReference>
<name>A0A7C4KH77_9CHLR</name>
<evidence type="ECO:0000313" key="3">
    <source>
        <dbReference type="EMBL" id="HGS21356.1"/>
    </source>
</evidence>